<dbReference type="Ensembl" id="ENSPMGT00000027269.1">
    <property type="protein sequence ID" value="ENSPMGP00000025604.1"/>
    <property type="gene ID" value="ENSPMGG00000020653.1"/>
</dbReference>
<evidence type="ECO:0000313" key="5">
    <source>
        <dbReference type="Ensembl" id="ENSPMGP00000025604.1"/>
    </source>
</evidence>
<dbReference type="FunFam" id="1.20.1420.10:FF:000001">
    <property type="entry name" value="Talin 2"/>
    <property type="match status" value="1"/>
</dbReference>
<dbReference type="FunFam" id="1.20.120.230:FF:000009">
    <property type="entry name" value="Talin 2"/>
    <property type="match status" value="1"/>
</dbReference>
<dbReference type="FunFam" id="1.20.1420.10:FF:000002">
    <property type="entry name" value="Talin 2"/>
    <property type="match status" value="1"/>
</dbReference>
<dbReference type="Gene3D" id="1.20.120.230">
    <property type="entry name" value="Alpha-catenin/vinculin-like"/>
    <property type="match status" value="2"/>
</dbReference>
<dbReference type="SUPFAM" id="SSF109885">
    <property type="entry name" value="I/LWEQ domain"/>
    <property type="match status" value="2"/>
</dbReference>
<dbReference type="Pfam" id="PF21865">
    <property type="entry name" value="TLN1-like_RS"/>
    <property type="match status" value="3"/>
</dbReference>
<keyword evidence="6" id="KW-1185">Reference proteome</keyword>
<dbReference type="Pfam" id="PF21896">
    <property type="entry name" value="Talin_IBS2B"/>
    <property type="match status" value="3"/>
</dbReference>
<dbReference type="InterPro" id="IPR015009">
    <property type="entry name" value="Vinculin-bd_dom"/>
</dbReference>
<dbReference type="GO" id="GO:0051015">
    <property type="term" value="F:actin filament binding"/>
    <property type="evidence" value="ECO:0007669"/>
    <property type="project" value="InterPro"/>
</dbReference>
<dbReference type="GO" id="GO:0005925">
    <property type="term" value="C:focal adhesion"/>
    <property type="evidence" value="ECO:0007669"/>
    <property type="project" value="TreeGrafter"/>
</dbReference>
<dbReference type="GO" id="GO:0005737">
    <property type="term" value="C:cytoplasm"/>
    <property type="evidence" value="ECO:0007669"/>
    <property type="project" value="UniProtKB-SubCell"/>
</dbReference>
<dbReference type="InterPro" id="IPR054060">
    <property type="entry name" value="TLN1-like_RS"/>
</dbReference>
<dbReference type="Proteomes" id="UP000261520">
    <property type="component" value="Unplaced"/>
</dbReference>
<organism evidence="5 6">
    <name type="scientific">Periophthalmus magnuspinnatus</name>
    <dbReference type="NCBI Taxonomy" id="409849"/>
    <lineage>
        <taxon>Eukaryota</taxon>
        <taxon>Metazoa</taxon>
        <taxon>Chordata</taxon>
        <taxon>Craniata</taxon>
        <taxon>Vertebrata</taxon>
        <taxon>Euteleostomi</taxon>
        <taxon>Actinopterygii</taxon>
        <taxon>Neopterygii</taxon>
        <taxon>Teleostei</taxon>
        <taxon>Neoteleostei</taxon>
        <taxon>Acanthomorphata</taxon>
        <taxon>Gobiaria</taxon>
        <taxon>Gobiiformes</taxon>
        <taxon>Gobioidei</taxon>
        <taxon>Gobiidae</taxon>
        <taxon>Oxudercinae</taxon>
        <taxon>Periophthalmus</taxon>
    </lineage>
</organism>
<evidence type="ECO:0000256" key="2">
    <source>
        <dbReference type="ARBA" id="ARBA00022490"/>
    </source>
</evidence>
<protein>
    <recommendedName>
        <fullName evidence="4">I/LWEQ domain-containing protein</fullName>
    </recommendedName>
</protein>
<name>A0A3B4BAT5_9GOBI</name>
<comment type="subcellular location">
    <subcellularLocation>
        <location evidence="1">Cytoplasm</location>
    </subcellularLocation>
</comment>
<keyword evidence="2" id="KW-0963">Cytoplasm</keyword>
<dbReference type="GO" id="GO:0005886">
    <property type="term" value="C:plasma membrane"/>
    <property type="evidence" value="ECO:0007669"/>
    <property type="project" value="TreeGrafter"/>
</dbReference>
<accession>A0A3B4BAT5</accession>
<dbReference type="GO" id="GO:0030036">
    <property type="term" value="P:actin cytoskeleton organization"/>
    <property type="evidence" value="ECO:0007669"/>
    <property type="project" value="TreeGrafter"/>
</dbReference>
<dbReference type="FunFam" id="1.20.120.230:FF:000002">
    <property type="entry name" value="Talin 2"/>
    <property type="match status" value="1"/>
</dbReference>
<dbReference type="PROSITE" id="PS50945">
    <property type="entry name" value="I_LWEQ"/>
    <property type="match status" value="1"/>
</dbReference>
<dbReference type="CDD" id="cd12150">
    <property type="entry name" value="talin-RS"/>
    <property type="match status" value="1"/>
</dbReference>
<dbReference type="FunFam" id="1.20.1420.10:FF:000005">
    <property type="entry name" value="Talin 2"/>
    <property type="match status" value="1"/>
</dbReference>
<dbReference type="InterPro" id="IPR054082">
    <property type="entry name" value="Talin_IBS2B"/>
</dbReference>
<dbReference type="FunFam" id="1.20.1410.10:FF:000001">
    <property type="entry name" value="Talin 2"/>
    <property type="match status" value="1"/>
</dbReference>
<dbReference type="InterPro" id="IPR035964">
    <property type="entry name" value="I/LWEQ_dom_sf"/>
</dbReference>
<reference evidence="5" key="1">
    <citation type="submission" date="2025-08" db="UniProtKB">
        <authorList>
            <consortium name="Ensembl"/>
        </authorList>
    </citation>
    <scope>IDENTIFICATION</scope>
</reference>
<dbReference type="GO" id="GO:0098609">
    <property type="term" value="P:cell-cell adhesion"/>
    <property type="evidence" value="ECO:0007669"/>
    <property type="project" value="TreeGrafter"/>
</dbReference>
<dbReference type="Pfam" id="PF08913">
    <property type="entry name" value="VBS"/>
    <property type="match status" value="1"/>
</dbReference>
<dbReference type="FunFam" id="1.20.1420.10:FF:000007">
    <property type="entry name" value="Talin 2"/>
    <property type="match status" value="1"/>
</dbReference>
<dbReference type="GO" id="GO:0005178">
    <property type="term" value="F:integrin binding"/>
    <property type="evidence" value="ECO:0007669"/>
    <property type="project" value="TreeGrafter"/>
</dbReference>
<dbReference type="STRING" id="409849.ENSPMGP00000025604"/>
<dbReference type="PANTHER" id="PTHR19981">
    <property type="entry name" value="TALIN"/>
    <property type="match status" value="1"/>
</dbReference>
<feature type="domain" description="I/LWEQ" evidence="4">
    <location>
        <begin position="1198"/>
        <end position="1437"/>
    </location>
</feature>
<dbReference type="PANTHER" id="PTHR19981:SF7">
    <property type="entry name" value="TALIN-1"/>
    <property type="match status" value="1"/>
</dbReference>
<dbReference type="SUPFAM" id="SSF47220">
    <property type="entry name" value="alpha-catenin/vinculin-like"/>
    <property type="match status" value="5"/>
</dbReference>
<keyword evidence="3" id="KW-0175">Coiled coil</keyword>
<evidence type="ECO:0000256" key="3">
    <source>
        <dbReference type="SAM" id="Coils"/>
    </source>
</evidence>
<sequence length="1448" mass="152921">QHRGIPVIRVIVLGMVNIFIKEKLIVICFSLASTESAAARDVAQALKSLASGARGVAATTTDVPARGAMLDCAGDVMDKSANLIEETKRAIAKPGDAESQQRLAQVAKAVSQALNRCVNCLPGQRDVDNAIRSVGEASKTLLSDSFPSSGKPFPEVQAHLNEVAAGLNQSANEVVQASRGTTQDLARATGKFGKDFSNFLEAGVDMAGTSQSKEDQTQVVSNLKTISMSSSKLLLAAKALSTDPNSPNLKNQLANAARAVTDSINQLITMCTQQAPGQKECDNALRELESVRGMLENPTEAVNDMSYFDCIDGVMENSKVLGESMAGISHHAKNSNLPEFGDSVSAGSKALCGLTEAAAQAAYLVGVSDPNSTAGQKGLVDPAQFAKANQSIQMACQNLVDPACTQSQVLSAATIVAKHTSALCNACRLASSKTPNPVAKRQFVQSAKEVANTTANLVKSIKALDGAFNQDNREKCKAATGPLIEAVDNLTVQISPEGHAAMEPIVAAAQTMLESSTGLIETARSLAVNPKDPPKWSVLAGHSRTVSDSIKKLITNMRDKAPGQRECDDAIEVLNNCIREVDQASLAAISQHLTPRDDISMETLHEQMAASVHEISNLIEPVAVAARSEASQLGHKVSQMASYFEPLIMAAIGTASKILSSQQQMAVLDQTKTLTESALQMLYTAKEAGGNPKAAHMQEALEESVQMMKEAVDDLGATLAEAASAAGAVGGMVDSINDSINKMEETPALDPEGTFVDYQTTMVKTAKAIAVTVQEMVTKSNTNPDDLGGLANQLTNEFGNLATEAKYAAVTAESDEIGHHIKKQVGELGFSCTSLVTKAGALQCSPNDSFTKKELIESARKVSEKVSHVLAALQAGNRGTQACITAASAVSGIIADLDTTIMFATAGTLNRENAETFADHRECILKTAKALVEDTKLLVSGAGASQEKLAQAAQSSVTTITKLADVVKLGAASLGSEDPETQVVLINAVKDVAKALGNLISATKAAAGKPHDDPSMLQLKNSAKVMVTNVTSLLKTVKAVEDEATKGTRALEATIEHIKQELTVFSSSDPPPKTTTPEEFIRMTKGITMATAKAVAAGNSCRQEDIIATANLSRRAIADMLHSCKEAAYHPEVNRDVQMRALRYGNECATGYLGLLEHVLVIIQKPTHDLKQQLANYSKKVANSVTELIQAAEAMKGTEWVDPEDPTVIAENELLGAAAAIEAAAKKLEQLRPRTKPKEADESLNFEEQILEAAKSIAAATSALVKAASAAQRELVAQGKVGAIPANAVDDGQWSQGLISAARMVAAATNNLCEAANSAVQGHASEEKLISSAKQVAASTAQLLVACKVKADQDSQTMKRLQAAGNAVKRASDNLVKAAQKAAFEAEDDQAVVVKSKMVGGIAQIIAAQEEMLRKERELDEARKKLAMIRQQQYKFLPSELREDGEDQ</sequence>
<dbReference type="Gene3D" id="1.20.1420.10">
    <property type="entry name" value="Talin, central domain"/>
    <property type="match status" value="6"/>
</dbReference>
<evidence type="ECO:0000259" key="4">
    <source>
        <dbReference type="PROSITE" id="PS50945"/>
    </source>
</evidence>
<reference evidence="5" key="2">
    <citation type="submission" date="2025-09" db="UniProtKB">
        <authorList>
            <consortium name="Ensembl"/>
        </authorList>
    </citation>
    <scope>IDENTIFICATION</scope>
</reference>
<evidence type="ECO:0000256" key="1">
    <source>
        <dbReference type="ARBA" id="ARBA00004496"/>
    </source>
</evidence>
<dbReference type="InterPro" id="IPR002558">
    <property type="entry name" value="ILWEQ_dom"/>
</dbReference>
<dbReference type="Gene3D" id="1.20.1410.10">
    <property type="entry name" value="I/LWEQ domain"/>
    <property type="match status" value="1"/>
</dbReference>
<dbReference type="Pfam" id="PF01608">
    <property type="entry name" value="I_LWEQ"/>
    <property type="match status" value="1"/>
</dbReference>
<dbReference type="InterPro" id="IPR037438">
    <property type="entry name" value="Talin1/2-RS"/>
</dbReference>
<dbReference type="InterPro" id="IPR036723">
    <property type="entry name" value="Alpha-catenin/vinculin-like_sf"/>
</dbReference>
<feature type="coiled-coil region" evidence="3">
    <location>
        <begin position="1405"/>
        <end position="1432"/>
    </location>
</feature>
<evidence type="ECO:0000313" key="6">
    <source>
        <dbReference type="Proteomes" id="UP000261520"/>
    </source>
</evidence>
<proteinExistence type="predicted"/>
<dbReference type="SMART" id="SM00307">
    <property type="entry name" value="ILWEQ"/>
    <property type="match status" value="1"/>
</dbReference>